<feature type="domain" description="N-acetyltransferase" evidence="1">
    <location>
        <begin position="133"/>
        <end position="268"/>
    </location>
</feature>
<dbReference type="PROSITE" id="PS51186">
    <property type="entry name" value="GNAT"/>
    <property type="match status" value="1"/>
</dbReference>
<dbReference type="eggNOG" id="COG0456">
    <property type="taxonomic scope" value="Bacteria"/>
</dbReference>
<dbReference type="Gene3D" id="3.40.630.30">
    <property type="match status" value="1"/>
</dbReference>
<keyword evidence="3" id="KW-1185">Reference proteome</keyword>
<evidence type="ECO:0000313" key="2">
    <source>
        <dbReference type="EMBL" id="EFH84240.1"/>
    </source>
</evidence>
<accession>D6TVE0</accession>
<proteinExistence type="predicted"/>
<dbReference type="InterPro" id="IPR016181">
    <property type="entry name" value="Acyl_CoA_acyltransferase"/>
</dbReference>
<evidence type="ECO:0000259" key="1">
    <source>
        <dbReference type="PROSITE" id="PS51186"/>
    </source>
</evidence>
<dbReference type="CDD" id="cd04301">
    <property type="entry name" value="NAT_SF"/>
    <property type="match status" value="1"/>
</dbReference>
<name>D6TVE0_KTERA</name>
<dbReference type="OrthoDB" id="9807582at2"/>
<dbReference type="RefSeq" id="WP_007915605.1">
    <property type="nucleotide sequence ID" value="NZ_ADVG01000003.1"/>
</dbReference>
<dbReference type="AlphaFoldDB" id="D6TVE0"/>
<organism evidence="2 3">
    <name type="scientific">Ktedonobacter racemifer DSM 44963</name>
    <dbReference type="NCBI Taxonomy" id="485913"/>
    <lineage>
        <taxon>Bacteria</taxon>
        <taxon>Bacillati</taxon>
        <taxon>Chloroflexota</taxon>
        <taxon>Ktedonobacteria</taxon>
        <taxon>Ktedonobacterales</taxon>
        <taxon>Ktedonobacteraceae</taxon>
        <taxon>Ktedonobacter</taxon>
    </lineage>
</organism>
<protein>
    <submittedName>
        <fullName evidence="2">GCN5-related N-acetyltransferase</fullName>
    </submittedName>
</protein>
<dbReference type="Proteomes" id="UP000004508">
    <property type="component" value="Unassembled WGS sequence"/>
</dbReference>
<reference evidence="2 3" key="1">
    <citation type="journal article" date="2011" name="Stand. Genomic Sci.">
        <title>Non-contiguous finished genome sequence and contextual data of the filamentous soil bacterium Ktedonobacter racemifer type strain (SOSP1-21).</title>
        <authorList>
            <person name="Chang Y.J."/>
            <person name="Land M."/>
            <person name="Hauser L."/>
            <person name="Chertkov O."/>
            <person name="Del Rio T.G."/>
            <person name="Nolan M."/>
            <person name="Copeland A."/>
            <person name="Tice H."/>
            <person name="Cheng J.F."/>
            <person name="Lucas S."/>
            <person name="Han C."/>
            <person name="Goodwin L."/>
            <person name="Pitluck S."/>
            <person name="Ivanova N."/>
            <person name="Ovchinikova G."/>
            <person name="Pati A."/>
            <person name="Chen A."/>
            <person name="Palaniappan K."/>
            <person name="Mavromatis K."/>
            <person name="Liolios K."/>
            <person name="Brettin T."/>
            <person name="Fiebig A."/>
            <person name="Rohde M."/>
            <person name="Abt B."/>
            <person name="Goker M."/>
            <person name="Detter J.C."/>
            <person name="Woyke T."/>
            <person name="Bristow J."/>
            <person name="Eisen J.A."/>
            <person name="Markowitz V."/>
            <person name="Hugenholtz P."/>
            <person name="Kyrpides N.C."/>
            <person name="Klenk H.P."/>
            <person name="Lapidus A."/>
        </authorList>
    </citation>
    <scope>NUCLEOTIDE SEQUENCE [LARGE SCALE GENOMIC DNA]</scope>
    <source>
        <strain evidence="3">DSM 44963</strain>
    </source>
</reference>
<dbReference type="InParanoid" id="D6TVE0"/>
<dbReference type="EMBL" id="ADVG01000003">
    <property type="protein sequence ID" value="EFH84240.1"/>
    <property type="molecule type" value="Genomic_DNA"/>
</dbReference>
<comment type="caution">
    <text evidence="2">The sequence shown here is derived from an EMBL/GenBank/DDBJ whole genome shotgun (WGS) entry which is preliminary data.</text>
</comment>
<dbReference type="SUPFAM" id="SSF55729">
    <property type="entry name" value="Acyl-CoA N-acyltransferases (Nat)"/>
    <property type="match status" value="1"/>
</dbReference>
<dbReference type="GO" id="GO:0016747">
    <property type="term" value="F:acyltransferase activity, transferring groups other than amino-acyl groups"/>
    <property type="evidence" value="ECO:0007669"/>
    <property type="project" value="InterPro"/>
</dbReference>
<keyword evidence="2" id="KW-0808">Transferase</keyword>
<dbReference type="InterPro" id="IPR000182">
    <property type="entry name" value="GNAT_dom"/>
</dbReference>
<sequence>MSTIPQDLTPLEASLAYDANNIAQCKLFSHLPQTIFYDDPGILWYTTGSPMDGFNGVLQTQLEPESTSGAIEHVYGYFQQQHLPFLWFVGPSSRPANLGQILEEHGLAHVETEPIMALDLRKMHTDIPVSSRLVIHPVTTPEQLLQWIRVWLFVCPEELIQQCFALYSGLDLYSQGPIRLYLGTIDGEPVATSDLFLGEEAASVGHVVTLSDYRGQGIGGSMTLAPLQEAQKSGYTTGVLSASPMGISIYRRIGFQECGTFSVYGKES</sequence>
<dbReference type="STRING" id="485913.Krac_5264"/>
<evidence type="ECO:0000313" key="3">
    <source>
        <dbReference type="Proteomes" id="UP000004508"/>
    </source>
</evidence>
<dbReference type="Pfam" id="PF13508">
    <property type="entry name" value="Acetyltransf_7"/>
    <property type="match status" value="1"/>
</dbReference>
<gene>
    <name evidence="2" type="ORF">Krac_5264</name>
</gene>